<dbReference type="EMBL" id="CAJVQC010077404">
    <property type="protein sequence ID" value="CAG8815531.1"/>
    <property type="molecule type" value="Genomic_DNA"/>
</dbReference>
<sequence>KEKRLPEEGGSEELHKFFSNVKNIAAFAQCVYQVMNELPYANSKQLLFLNALEECVNVPNKTNIHEMIFIAFKNSINVIDFESLGNLAPILSFIIDFDDPDRQIHDYFRSMFANKYEELSKVKEPIFSAEVEEFLKKYAENKKAPSIRITDDLLIVARTWAKLTIDSFIEVITNDLHDNISVIWGDSVDQATKNCKTVTIDQRLLKKSTTNSKEKSHGKRPDSRICLSDEEITITLAYCEIAGPPFNIIDEFKWESD</sequence>
<keyword evidence="2" id="KW-1185">Reference proteome</keyword>
<dbReference type="Proteomes" id="UP000789920">
    <property type="component" value="Unassembled WGS sequence"/>
</dbReference>
<comment type="caution">
    <text evidence="1">The sequence shown here is derived from an EMBL/GenBank/DDBJ whole genome shotgun (WGS) entry which is preliminary data.</text>
</comment>
<protein>
    <submittedName>
        <fullName evidence="1">3755_t:CDS:1</fullName>
    </submittedName>
</protein>
<feature type="non-terminal residue" evidence="1">
    <location>
        <position position="1"/>
    </location>
</feature>
<name>A0ACA9RXB0_9GLOM</name>
<evidence type="ECO:0000313" key="1">
    <source>
        <dbReference type="EMBL" id="CAG8815531.1"/>
    </source>
</evidence>
<reference evidence="1" key="1">
    <citation type="submission" date="2021-06" db="EMBL/GenBank/DDBJ databases">
        <authorList>
            <person name="Kallberg Y."/>
            <person name="Tangrot J."/>
            <person name="Rosling A."/>
        </authorList>
    </citation>
    <scope>NUCLEOTIDE SEQUENCE</scope>
    <source>
        <strain evidence="1">MA461A</strain>
    </source>
</reference>
<evidence type="ECO:0000313" key="2">
    <source>
        <dbReference type="Proteomes" id="UP000789920"/>
    </source>
</evidence>
<proteinExistence type="predicted"/>
<accession>A0ACA9RXB0</accession>
<gene>
    <name evidence="1" type="ORF">RPERSI_LOCUS24244</name>
</gene>
<organism evidence="1 2">
    <name type="scientific">Racocetra persica</name>
    <dbReference type="NCBI Taxonomy" id="160502"/>
    <lineage>
        <taxon>Eukaryota</taxon>
        <taxon>Fungi</taxon>
        <taxon>Fungi incertae sedis</taxon>
        <taxon>Mucoromycota</taxon>
        <taxon>Glomeromycotina</taxon>
        <taxon>Glomeromycetes</taxon>
        <taxon>Diversisporales</taxon>
        <taxon>Gigasporaceae</taxon>
        <taxon>Racocetra</taxon>
    </lineage>
</organism>
<feature type="non-terminal residue" evidence="1">
    <location>
        <position position="257"/>
    </location>
</feature>